<evidence type="ECO:0000313" key="3">
    <source>
        <dbReference type="EMBL" id="ETS79719.1"/>
    </source>
</evidence>
<dbReference type="PANTHER" id="PTHR38113:SF2">
    <property type="entry name" value="DUF2293 DOMAIN-CONTAINING PROTEIN"/>
    <property type="match status" value="1"/>
</dbReference>
<dbReference type="HOGENOM" id="CLU_060995_0_0_1"/>
<dbReference type="PANTHER" id="PTHR38113">
    <property type="match status" value="1"/>
</dbReference>
<gene>
    <name evidence="3" type="ORF">PFICI_09572</name>
</gene>
<dbReference type="GeneID" id="19274585"/>
<evidence type="ECO:0000259" key="2">
    <source>
        <dbReference type="Pfam" id="PF10056"/>
    </source>
</evidence>
<dbReference type="InterPro" id="IPR018744">
    <property type="entry name" value="DUF2293"/>
</dbReference>
<evidence type="ECO:0000313" key="4">
    <source>
        <dbReference type="Proteomes" id="UP000030651"/>
    </source>
</evidence>
<dbReference type="EMBL" id="KI912114">
    <property type="protein sequence ID" value="ETS79719.1"/>
    <property type="molecule type" value="Genomic_DNA"/>
</dbReference>
<dbReference type="KEGG" id="pfy:PFICI_09572"/>
<proteinExistence type="predicted"/>
<protein>
    <recommendedName>
        <fullName evidence="2">DUF2293 domain-containing protein</fullName>
    </recommendedName>
</protein>
<dbReference type="OrthoDB" id="5381833at2759"/>
<evidence type="ECO:0000256" key="1">
    <source>
        <dbReference type="SAM" id="MobiDB-lite"/>
    </source>
</evidence>
<dbReference type="Pfam" id="PF10056">
    <property type="entry name" value="DUF2293"/>
    <property type="match status" value="1"/>
</dbReference>
<name>W3X144_PESFW</name>
<feature type="domain" description="DUF2293" evidence="2">
    <location>
        <begin position="83"/>
        <end position="166"/>
    </location>
</feature>
<dbReference type="OMA" id="NCIWISS"/>
<accession>W3X144</accession>
<dbReference type="RefSeq" id="XP_007836344.1">
    <property type="nucleotide sequence ID" value="XM_007838153.1"/>
</dbReference>
<organism evidence="3 4">
    <name type="scientific">Pestalotiopsis fici (strain W106-1 / CGMCC3.15140)</name>
    <dbReference type="NCBI Taxonomy" id="1229662"/>
    <lineage>
        <taxon>Eukaryota</taxon>
        <taxon>Fungi</taxon>
        <taxon>Dikarya</taxon>
        <taxon>Ascomycota</taxon>
        <taxon>Pezizomycotina</taxon>
        <taxon>Sordariomycetes</taxon>
        <taxon>Xylariomycetidae</taxon>
        <taxon>Amphisphaeriales</taxon>
        <taxon>Sporocadaceae</taxon>
        <taxon>Pestalotiopsis</taxon>
    </lineage>
</organism>
<dbReference type="Proteomes" id="UP000030651">
    <property type="component" value="Unassembled WGS sequence"/>
</dbReference>
<dbReference type="eggNOG" id="ENOG502SQI9">
    <property type="taxonomic scope" value="Eukaryota"/>
</dbReference>
<keyword evidence="4" id="KW-1185">Reference proteome</keyword>
<feature type="region of interest" description="Disordered" evidence="1">
    <location>
        <begin position="164"/>
        <end position="298"/>
    </location>
</feature>
<dbReference type="InParanoid" id="W3X144"/>
<dbReference type="AlphaFoldDB" id="W3X144"/>
<sequence length="298" mass="33513">MPDGYVFVSKGNVYMTANCRKQTQAEGRIVYAVVDKNKRALGIRVPRPVRDTVWDSEAATRKDREAAVRKRDKALELKFRQTVKKLFPAAPDGEIPSIVARAMQKGSGRVGRTSKVDIERRATLAVTAAIRHRHTDYDKKLKDGMNRTKARTETFKQVGEILATWRGRASPAQKAQKAETDNADGNQTKPQAKLSLRAMRRMRRAEKATKPTLDLRSGSRSTSTQSNSRNPPSPKERRMYKLRTRQQRKTPALPVESPPSQGKIGQSLRDDGSEIEESDEYVGSSEDNCIWISSDEDD</sequence>
<feature type="compositionally biased region" description="Low complexity" evidence="1">
    <location>
        <begin position="216"/>
        <end position="230"/>
    </location>
</feature>
<reference evidence="4" key="1">
    <citation type="journal article" date="2015" name="BMC Genomics">
        <title>Genomic and transcriptomic analysis of the endophytic fungus Pestalotiopsis fici reveals its lifestyle and high potential for synthesis of natural products.</title>
        <authorList>
            <person name="Wang X."/>
            <person name="Zhang X."/>
            <person name="Liu L."/>
            <person name="Xiang M."/>
            <person name="Wang W."/>
            <person name="Sun X."/>
            <person name="Che Y."/>
            <person name="Guo L."/>
            <person name="Liu G."/>
            <person name="Guo L."/>
            <person name="Wang C."/>
            <person name="Yin W.B."/>
            <person name="Stadler M."/>
            <person name="Zhang X."/>
            <person name="Liu X."/>
        </authorList>
    </citation>
    <scope>NUCLEOTIDE SEQUENCE [LARGE SCALE GENOMIC DNA]</scope>
    <source>
        <strain evidence="4">W106-1 / CGMCC3.15140</strain>
    </source>
</reference>